<evidence type="ECO:0000256" key="11">
    <source>
        <dbReference type="ARBA" id="ARBA00023065"/>
    </source>
</evidence>
<keyword evidence="10" id="KW-0520">NAD</keyword>
<feature type="transmembrane region" description="Helical" evidence="14">
    <location>
        <begin position="267"/>
        <end position="284"/>
    </location>
</feature>
<dbReference type="Pfam" id="PF02080">
    <property type="entry name" value="TrkA_C"/>
    <property type="match status" value="1"/>
</dbReference>
<dbReference type="InterPro" id="IPR036721">
    <property type="entry name" value="RCK_C_sf"/>
</dbReference>
<organism evidence="17 18">
    <name type="scientific">Halovivax asiaticus JCM 14624</name>
    <dbReference type="NCBI Taxonomy" id="1227490"/>
    <lineage>
        <taxon>Archaea</taxon>
        <taxon>Methanobacteriati</taxon>
        <taxon>Methanobacteriota</taxon>
        <taxon>Stenosarchaea group</taxon>
        <taxon>Halobacteria</taxon>
        <taxon>Halobacteriales</taxon>
        <taxon>Natrialbaceae</taxon>
        <taxon>Halovivax</taxon>
    </lineage>
</organism>
<feature type="transmembrane region" description="Helical" evidence="14">
    <location>
        <begin position="415"/>
        <end position="433"/>
    </location>
</feature>
<dbReference type="PANTHER" id="PTHR32507:SF0">
    <property type="entry name" value="NA(+)_H(+) ANTIPORTER 2-RELATED"/>
    <property type="match status" value="1"/>
</dbReference>
<comment type="caution">
    <text evidence="17">The sequence shown here is derived from an EMBL/GenBank/DDBJ whole genome shotgun (WGS) entry which is preliminary data.</text>
</comment>
<protein>
    <submittedName>
        <fullName evidence="17">TrkA-N domain protein</fullName>
    </submittedName>
</protein>
<feature type="transmembrane region" description="Helical" evidence="14">
    <location>
        <begin position="135"/>
        <end position="158"/>
    </location>
</feature>
<evidence type="ECO:0000256" key="10">
    <source>
        <dbReference type="ARBA" id="ARBA00023027"/>
    </source>
</evidence>
<feature type="transmembrane region" description="Helical" evidence="14">
    <location>
        <begin position="76"/>
        <end position="96"/>
    </location>
</feature>
<evidence type="ECO:0000256" key="4">
    <source>
        <dbReference type="ARBA" id="ARBA00022449"/>
    </source>
</evidence>
<feature type="transmembrane region" description="Helical" evidence="14">
    <location>
        <begin position="343"/>
        <end position="368"/>
    </location>
</feature>
<dbReference type="PRINTS" id="PR00335">
    <property type="entry name" value="KUPTAKETRKA"/>
</dbReference>
<evidence type="ECO:0000256" key="12">
    <source>
        <dbReference type="ARBA" id="ARBA00023136"/>
    </source>
</evidence>
<feature type="transmembrane region" description="Helical" evidence="14">
    <location>
        <begin position="233"/>
        <end position="255"/>
    </location>
</feature>
<comment type="subcellular location">
    <subcellularLocation>
        <location evidence="2">Cell membrane</location>
        <topology evidence="2">Multi-pass membrane protein</topology>
    </subcellularLocation>
</comment>
<keyword evidence="3" id="KW-0813">Transport</keyword>
<comment type="function">
    <text evidence="1">Part of a potassium transport system.</text>
</comment>
<keyword evidence="18" id="KW-1185">Reference proteome</keyword>
<feature type="transmembrane region" description="Helical" evidence="14">
    <location>
        <begin position="164"/>
        <end position="189"/>
    </location>
</feature>
<evidence type="ECO:0000313" key="18">
    <source>
        <dbReference type="Proteomes" id="UP000011560"/>
    </source>
</evidence>
<keyword evidence="5" id="KW-1003">Cell membrane</keyword>
<feature type="domain" description="RCK N-terminal" evidence="15">
    <location>
        <begin position="449"/>
        <end position="565"/>
    </location>
</feature>
<evidence type="ECO:0000313" key="17">
    <source>
        <dbReference type="EMBL" id="ELZ09231.1"/>
    </source>
</evidence>
<evidence type="ECO:0000256" key="1">
    <source>
        <dbReference type="ARBA" id="ARBA00003660"/>
    </source>
</evidence>
<keyword evidence="11" id="KW-0406">Ion transport</keyword>
<evidence type="ECO:0000259" key="16">
    <source>
        <dbReference type="PROSITE" id="PS51202"/>
    </source>
</evidence>
<evidence type="ECO:0000256" key="9">
    <source>
        <dbReference type="ARBA" id="ARBA00022989"/>
    </source>
</evidence>
<feature type="transmembrane region" description="Helical" evidence="14">
    <location>
        <begin position="201"/>
        <end position="221"/>
    </location>
</feature>
<dbReference type="PROSITE" id="PS51201">
    <property type="entry name" value="RCK_N"/>
    <property type="match status" value="1"/>
</dbReference>
<dbReference type="Proteomes" id="UP000011560">
    <property type="component" value="Unassembled WGS sequence"/>
</dbReference>
<dbReference type="SUPFAM" id="SSF51735">
    <property type="entry name" value="NAD(P)-binding Rossmann-fold domains"/>
    <property type="match status" value="1"/>
</dbReference>
<dbReference type="Gene3D" id="3.30.70.1450">
    <property type="entry name" value="Regulator of K+ conductance, C-terminal domain"/>
    <property type="match status" value="1"/>
</dbReference>
<evidence type="ECO:0000256" key="5">
    <source>
        <dbReference type="ARBA" id="ARBA00022475"/>
    </source>
</evidence>
<dbReference type="InterPro" id="IPR038770">
    <property type="entry name" value="Na+/solute_symporter_sf"/>
</dbReference>
<sequence length="668" mass="69903">MWNTDRLQNGAGDAFRGRSGVSSLDGPGETVIPPRLPDAVVPLAVGGESNLLLVIALILALGVSAQVLADRYRVPSVLFLILAGVVVGPEGLGLVSRESFGPALSTIVGVSVAIIVFEGAFHLTAEKIREAPAAALRLVTVGAAIAFVGTTVAVHYLLGAQWSIAALIGSLLVATGPTVVTPILSVVPVHNRVAAALEIEGIVNDVTAAILAIVIFKLLASQEANPADYVTEFATRLGIGLLVGGVVAGVLWYLLTQVHFAAGETPQNARLITLAGAIVAFGLADTIRPEAGVAAVATAGILLGNANLPYRETIEDFKGDITLVVLSFIFIALAALIEFETLVSLGLAGLAVVVIIALVVRPVLVFVSTRGSRFTRNEKVFMSLVGPRGIIPASVATLFAIQLKTEGVAPTNPEGGTLLAGTVFLVILLTVVFEGGFARQIAERLNVIPMQILIVGGGTVGRALAERLEEREENVVILEDDESIAERARGEGFTVREGDGTDTEVLRTNGADSARIVVAATGDDDTNLLVAQLSKSKFDVERVISRINNPENADAFEELGVETLSSATATAWGIDNMIERPALSNWMTELGRSGDVQEIEVTAESLVGKTIADIDGNIPDEVLIALVARDGESTVPRGDFELEYGDHITILGQTDAVDAAIDQVHPHV</sequence>
<feature type="region of interest" description="Disordered" evidence="13">
    <location>
        <begin position="1"/>
        <end position="29"/>
    </location>
</feature>
<evidence type="ECO:0000256" key="2">
    <source>
        <dbReference type="ARBA" id="ARBA00004651"/>
    </source>
</evidence>
<reference evidence="17 18" key="1">
    <citation type="journal article" date="2014" name="PLoS Genet.">
        <title>Phylogenetically driven sequencing of extremely halophilic archaea reveals strategies for static and dynamic osmo-response.</title>
        <authorList>
            <person name="Becker E.A."/>
            <person name="Seitzer P.M."/>
            <person name="Tritt A."/>
            <person name="Larsen D."/>
            <person name="Krusor M."/>
            <person name="Yao A.I."/>
            <person name="Wu D."/>
            <person name="Madern D."/>
            <person name="Eisen J.A."/>
            <person name="Darling A.E."/>
            <person name="Facciotti M.T."/>
        </authorList>
    </citation>
    <scope>NUCLEOTIDE SEQUENCE [LARGE SCALE GENOMIC DNA]</scope>
    <source>
        <strain evidence="17 18">JCM 14624</strain>
    </source>
</reference>
<feature type="domain" description="RCK C-terminal" evidence="16">
    <location>
        <begin position="584"/>
        <end position="666"/>
    </location>
</feature>
<accession>M0BEB4</accession>
<dbReference type="InterPro" id="IPR006037">
    <property type="entry name" value="RCK_C"/>
</dbReference>
<evidence type="ECO:0000256" key="8">
    <source>
        <dbReference type="ARBA" id="ARBA00022958"/>
    </source>
</evidence>
<dbReference type="AlphaFoldDB" id="M0BEB4"/>
<evidence type="ECO:0000256" key="7">
    <source>
        <dbReference type="ARBA" id="ARBA00022692"/>
    </source>
</evidence>
<keyword evidence="8" id="KW-0630">Potassium</keyword>
<evidence type="ECO:0000256" key="14">
    <source>
        <dbReference type="SAM" id="Phobius"/>
    </source>
</evidence>
<evidence type="ECO:0000256" key="6">
    <source>
        <dbReference type="ARBA" id="ARBA00022538"/>
    </source>
</evidence>
<dbReference type="EMBL" id="AOIQ01000017">
    <property type="protein sequence ID" value="ELZ09231.1"/>
    <property type="molecule type" value="Genomic_DNA"/>
</dbReference>
<dbReference type="STRING" id="1227490.C479_10435"/>
<dbReference type="GO" id="GO:1902600">
    <property type="term" value="P:proton transmembrane transport"/>
    <property type="evidence" value="ECO:0007669"/>
    <property type="project" value="InterPro"/>
</dbReference>
<dbReference type="Pfam" id="PF02254">
    <property type="entry name" value="TrkA_N"/>
    <property type="match status" value="1"/>
</dbReference>
<feature type="transmembrane region" description="Helical" evidence="14">
    <location>
        <begin position="320"/>
        <end position="337"/>
    </location>
</feature>
<evidence type="ECO:0000259" key="15">
    <source>
        <dbReference type="PROSITE" id="PS51201"/>
    </source>
</evidence>
<evidence type="ECO:0000256" key="3">
    <source>
        <dbReference type="ARBA" id="ARBA00022448"/>
    </source>
</evidence>
<dbReference type="OrthoDB" id="11709at2157"/>
<dbReference type="Pfam" id="PF00999">
    <property type="entry name" value="Na_H_Exchanger"/>
    <property type="match status" value="1"/>
</dbReference>
<proteinExistence type="predicted"/>
<dbReference type="PATRIC" id="fig|1227490.4.peg.2128"/>
<evidence type="ECO:0000256" key="13">
    <source>
        <dbReference type="SAM" id="MobiDB-lite"/>
    </source>
</evidence>
<feature type="transmembrane region" description="Helical" evidence="14">
    <location>
        <begin position="102"/>
        <end position="123"/>
    </location>
</feature>
<dbReference type="PANTHER" id="PTHR32507">
    <property type="entry name" value="NA(+)/H(+) ANTIPORTER 1"/>
    <property type="match status" value="1"/>
</dbReference>
<keyword evidence="12 14" id="KW-0472">Membrane</keyword>
<dbReference type="Gene3D" id="1.20.1530.20">
    <property type="match status" value="1"/>
</dbReference>
<keyword evidence="6" id="KW-0633">Potassium transport</keyword>
<gene>
    <name evidence="17" type="ORF">C479_10435</name>
</gene>
<dbReference type="InterPro" id="IPR006153">
    <property type="entry name" value="Cation/H_exchanger_TM"/>
</dbReference>
<dbReference type="GO" id="GO:0005886">
    <property type="term" value="C:plasma membrane"/>
    <property type="evidence" value="ECO:0007669"/>
    <property type="project" value="UniProtKB-SubCell"/>
</dbReference>
<dbReference type="InterPro" id="IPR003148">
    <property type="entry name" value="RCK_N"/>
</dbReference>
<dbReference type="InterPro" id="IPR006036">
    <property type="entry name" value="K_uptake_TrkA"/>
</dbReference>
<keyword evidence="4" id="KW-0050">Antiport</keyword>
<keyword evidence="9 14" id="KW-1133">Transmembrane helix</keyword>
<dbReference type="RefSeq" id="WP_007701931.1">
    <property type="nucleotide sequence ID" value="NZ_AOIQ01000017.1"/>
</dbReference>
<dbReference type="GO" id="GO:0015079">
    <property type="term" value="F:potassium ion transmembrane transporter activity"/>
    <property type="evidence" value="ECO:0007669"/>
    <property type="project" value="InterPro"/>
</dbReference>
<dbReference type="InterPro" id="IPR036291">
    <property type="entry name" value="NAD(P)-bd_dom_sf"/>
</dbReference>
<dbReference type="GO" id="GO:0015297">
    <property type="term" value="F:antiporter activity"/>
    <property type="evidence" value="ECO:0007669"/>
    <property type="project" value="UniProtKB-KW"/>
</dbReference>
<feature type="transmembrane region" description="Helical" evidence="14">
    <location>
        <begin position="380"/>
        <end position="403"/>
    </location>
</feature>
<dbReference type="Gene3D" id="3.40.50.720">
    <property type="entry name" value="NAD(P)-binding Rossmann-like Domain"/>
    <property type="match status" value="1"/>
</dbReference>
<dbReference type="SUPFAM" id="SSF116726">
    <property type="entry name" value="TrkA C-terminal domain-like"/>
    <property type="match status" value="1"/>
</dbReference>
<keyword evidence="7 14" id="KW-0812">Transmembrane</keyword>
<feature type="transmembrane region" description="Helical" evidence="14">
    <location>
        <begin position="290"/>
        <end position="308"/>
    </location>
</feature>
<dbReference type="PROSITE" id="PS51202">
    <property type="entry name" value="RCK_C"/>
    <property type="match status" value="1"/>
</dbReference>
<name>M0BEB4_9EURY</name>